<comment type="caution">
    <text evidence="1">The sequence shown here is derived from an EMBL/GenBank/DDBJ whole genome shotgun (WGS) entry which is preliminary data.</text>
</comment>
<gene>
    <name evidence="1" type="ORF">ADUPG1_003066</name>
</gene>
<evidence type="ECO:0000313" key="1">
    <source>
        <dbReference type="EMBL" id="GKT35839.1"/>
    </source>
</evidence>
<organism evidence="1 2">
    <name type="scientific">Aduncisulcus paluster</name>
    <dbReference type="NCBI Taxonomy" id="2918883"/>
    <lineage>
        <taxon>Eukaryota</taxon>
        <taxon>Metamonada</taxon>
        <taxon>Carpediemonas-like organisms</taxon>
        <taxon>Aduncisulcus</taxon>
    </lineage>
</organism>
<accession>A0ABQ5KTQ6</accession>
<keyword evidence="2" id="KW-1185">Reference proteome</keyword>
<reference evidence="1" key="1">
    <citation type="submission" date="2022-03" db="EMBL/GenBank/DDBJ databases">
        <title>Draft genome sequence of Aduncisulcus paluster, a free-living microaerophilic Fornicata.</title>
        <authorList>
            <person name="Yuyama I."/>
            <person name="Kume K."/>
            <person name="Tamura T."/>
            <person name="Inagaki Y."/>
            <person name="Hashimoto T."/>
        </authorList>
    </citation>
    <scope>NUCLEOTIDE SEQUENCE</scope>
    <source>
        <strain evidence="1">NY0171</strain>
    </source>
</reference>
<sequence>MNCKKIEAEGVKTVIVTDEYAGRDGSSQSLADADPAADAVVTGGNANEVIVLPPMDKIIGMLDYTDRIAGGFDGSLRPDGSIEAEIQVITGATNELGFNKMTARTF</sequence>
<dbReference type="Pfam" id="PF09338">
    <property type="entry name" value="Gly_reductase"/>
    <property type="match status" value="1"/>
</dbReference>
<evidence type="ECO:0000313" key="2">
    <source>
        <dbReference type="Proteomes" id="UP001057375"/>
    </source>
</evidence>
<name>A0ABQ5KTQ6_9EUKA</name>
<dbReference type="InterPro" id="IPR015417">
    <property type="entry name" value="Gly_reductase_pB_sua/b"/>
</dbReference>
<dbReference type="Proteomes" id="UP001057375">
    <property type="component" value="Unassembled WGS sequence"/>
</dbReference>
<proteinExistence type="predicted"/>
<dbReference type="EMBL" id="BQXS01003931">
    <property type="protein sequence ID" value="GKT35839.1"/>
    <property type="molecule type" value="Genomic_DNA"/>
</dbReference>
<protein>
    <submittedName>
        <fullName evidence="1">Glycine/sarcosine/betaine reductase complex, protein B, subunit alpha/ beta like protein</fullName>
    </submittedName>
</protein>